<dbReference type="Gene3D" id="3.40.50.720">
    <property type="entry name" value="NAD(P)-binding Rossmann-like Domain"/>
    <property type="match status" value="1"/>
</dbReference>
<dbReference type="PRINTS" id="PR00080">
    <property type="entry name" value="SDRFAMILY"/>
</dbReference>
<dbReference type="InterPro" id="IPR057326">
    <property type="entry name" value="KR_dom"/>
</dbReference>
<organism evidence="4 5">
    <name type="scientific">Sphingobium yanoikuyae</name>
    <name type="common">Sphingomonas yanoikuyae</name>
    <dbReference type="NCBI Taxonomy" id="13690"/>
    <lineage>
        <taxon>Bacteria</taxon>
        <taxon>Pseudomonadati</taxon>
        <taxon>Pseudomonadota</taxon>
        <taxon>Alphaproteobacteria</taxon>
        <taxon>Sphingomonadales</taxon>
        <taxon>Sphingomonadaceae</taxon>
        <taxon>Sphingobium</taxon>
    </lineage>
</organism>
<sequence length="248" mass="25815">MSGRLSGRVAIVTGGARGVGAAIAERFRAEGAATFAFDLSAQDSVSDDGKASVVGGDVTNDEDIARLVNTAMERFGRIDILVNNAAILQPLTTMSFRDIDLDAWDAILRVNLRGAYQMARAIVPVMEAQGYGRIINIGSSTAFFGAPIAPYAASKAGLVAFAYTLARELGPSGITANTIALGLVDGPSLEEQPPEAVAGAKAFLMGMRAVKQDQGPESVADAAVFLSSEESRFITGQTLFVDGGAIMH</sequence>
<comment type="catalytic activity">
    <reaction evidence="2">
        <text>2,5-dichlorocyclohexa-2,5-dien-1,4-diol + NAD(+) = 2,5-dichlorohydroquinone + NADH + H(+)</text>
        <dbReference type="Rhea" id="RHEA:15741"/>
        <dbReference type="ChEBI" id="CHEBI:15378"/>
        <dbReference type="ChEBI" id="CHEBI:27545"/>
        <dbReference type="ChEBI" id="CHEBI:28975"/>
        <dbReference type="ChEBI" id="CHEBI:57540"/>
        <dbReference type="ChEBI" id="CHEBI:57945"/>
    </reaction>
</comment>
<dbReference type="InterPro" id="IPR036291">
    <property type="entry name" value="NAD(P)-bd_dom_sf"/>
</dbReference>
<dbReference type="GO" id="GO:0016616">
    <property type="term" value="F:oxidoreductase activity, acting on the CH-OH group of donors, NAD or NADP as acceptor"/>
    <property type="evidence" value="ECO:0007669"/>
    <property type="project" value="TreeGrafter"/>
</dbReference>
<dbReference type="InterPro" id="IPR002347">
    <property type="entry name" value="SDR_fam"/>
</dbReference>
<keyword evidence="4" id="KW-0614">Plasmid</keyword>
<gene>
    <name evidence="4" type="ORF">EBF16_01185</name>
</gene>
<dbReference type="SUPFAM" id="SSF51735">
    <property type="entry name" value="NAD(P)-binding Rossmann-fold domains"/>
    <property type="match status" value="1"/>
</dbReference>
<geneLocation type="plasmid" evidence="5">
    <name>pf1</name>
</geneLocation>
<dbReference type="PANTHER" id="PTHR42760:SF40">
    <property type="entry name" value="3-OXOACYL-[ACYL-CARRIER-PROTEIN] REDUCTASE, CHLOROPLASTIC"/>
    <property type="match status" value="1"/>
</dbReference>
<name>A0A3G2UNH1_SPHYA</name>
<dbReference type="PRINTS" id="PR00081">
    <property type="entry name" value="GDHRDH"/>
</dbReference>
<dbReference type="FunFam" id="3.40.50.720:FF:000084">
    <property type="entry name" value="Short-chain dehydrogenase reductase"/>
    <property type="match status" value="1"/>
</dbReference>
<protein>
    <submittedName>
        <fullName evidence="4">SDR family oxidoreductase</fullName>
    </submittedName>
</protein>
<dbReference type="PANTHER" id="PTHR42760">
    <property type="entry name" value="SHORT-CHAIN DEHYDROGENASES/REDUCTASES FAMILY MEMBER"/>
    <property type="match status" value="1"/>
</dbReference>
<feature type="domain" description="Ketoreductase" evidence="3">
    <location>
        <begin position="8"/>
        <end position="187"/>
    </location>
</feature>
<proteinExistence type="inferred from homology"/>
<dbReference type="RefSeq" id="WP_122129105.1">
    <property type="nucleotide sequence ID" value="NZ_CP033227.1"/>
</dbReference>
<accession>A0A3G2UNH1</accession>
<dbReference type="Proteomes" id="UP000280708">
    <property type="component" value="Plasmid pF1"/>
</dbReference>
<evidence type="ECO:0000313" key="5">
    <source>
        <dbReference type="Proteomes" id="UP000280708"/>
    </source>
</evidence>
<dbReference type="EMBL" id="CP033227">
    <property type="protein sequence ID" value="AYO75638.1"/>
    <property type="molecule type" value="Genomic_DNA"/>
</dbReference>
<dbReference type="CDD" id="cd05233">
    <property type="entry name" value="SDR_c"/>
    <property type="match status" value="1"/>
</dbReference>
<evidence type="ECO:0000313" key="4">
    <source>
        <dbReference type="EMBL" id="AYO75638.1"/>
    </source>
</evidence>
<evidence type="ECO:0000256" key="1">
    <source>
        <dbReference type="ARBA" id="ARBA00006484"/>
    </source>
</evidence>
<reference evidence="4 5" key="1">
    <citation type="submission" date="2018-10" db="EMBL/GenBank/DDBJ databases">
        <title>Characterization and genome analysis of a novel bacterium Sphingobium yanoikuyae SJTF8 capable of degrading PAHs.</title>
        <authorList>
            <person name="Yin C."/>
            <person name="Xiong W."/>
            <person name="Liang R."/>
        </authorList>
    </citation>
    <scope>NUCLEOTIDE SEQUENCE [LARGE SCALE GENOMIC DNA]</scope>
    <source>
        <strain evidence="4 5">SJTF8</strain>
        <plasmid evidence="5">pf1</plasmid>
    </source>
</reference>
<evidence type="ECO:0000259" key="3">
    <source>
        <dbReference type="SMART" id="SM00822"/>
    </source>
</evidence>
<dbReference type="Pfam" id="PF13561">
    <property type="entry name" value="adh_short_C2"/>
    <property type="match status" value="1"/>
</dbReference>
<dbReference type="SMART" id="SM00822">
    <property type="entry name" value="PKS_KR"/>
    <property type="match status" value="1"/>
</dbReference>
<dbReference type="AlphaFoldDB" id="A0A3G2UNH1"/>
<dbReference type="GO" id="GO:0030497">
    <property type="term" value="P:fatty acid elongation"/>
    <property type="evidence" value="ECO:0007669"/>
    <property type="project" value="TreeGrafter"/>
</dbReference>
<comment type="similarity">
    <text evidence="1">Belongs to the short-chain dehydrogenases/reductases (SDR) family.</text>
</comment>
<evidence type="ECO:0000256" key="2">
    <source>
        <dbReference type="ARBA" id="ARBA00051383"/>
    </source>
</evidence>